<feature type="domain" description="Histone acetyltransferase Rv0428c-like SH3" evidence="1">
    <location>
        <begin position="15"/>
        <end position="72"/>
    </location>
</feature>
<protein>
    <recommendedName>
        <fullName evidence="1">Histone acetyltransferase Rv0428c-like SH3 domain-containing protein</fullName>
    </recommendedName>
</protein>
<dbReference type="KEGG" id="erz:ER308_17465"/>
<reference evidence="2 3" key="1">
    <citation type="submission" date="2019-01" db="EMBL/GenBank/DDBJ databases">
        <title>Egibacter rhizosphaerae EGI 80759T.</title>
        <authorList>
            <person name="Chen D.-D."/>
            <person name="Tian Y."/>
            <person name="Jiao J.-Y."/>
            <person name="Zhang X.-T."/>
            <person name="Zhang Y.-G."/>
            <person name="Zhang Y."/>
            <person name="Xiao M."/>
            <person name="Shu W.-S."/>
            <person name="Li W.-J."/>
        </authorList>
    </citation>
    <scope>NUCLEOTIDE SEQUENCE [LARGE SCALE GENOMIC DNA]</scope>
    <source>
        <strain evidence="2 3">EGI 80759</strain>
    </source>
</reference>
<gene>
    <name evidence="2" type="ORF">ER308_17465</name>
</gene>
<evidence type="ECO:0000259" key="1">
    <source>
        <dbReference type="Pfam" id="PF24551"/>
    </source>
</evidence>
<evidence type="ECO:0000313" key="2">
    <source>
        <dbReference type="EMBL" id="QBI21181.1"/>
    </source>
</evidence>
<name>A0A411YJ53_9ACTN</name>
<dbReference type="EMBL" id="CP036402">
    <property type="protein sequence ID" value="QBI21181.1"/>
    <property type="molecule type" value="Genomic_DNA"/>
</dbReference>
<dbReference type="AlphaFoldDB" id="A0A411YJ53"/>
<dbReference type="Pfam" id="PF24551">
    <property type="entry name" value="SH3_Rv0428c"/>
    <property type="match status" value="1"/>
</dbReference>
<dbReference type="Proteomes" id="UP000291469">
    <property type="component" value="Chromosome"/>
</dbReference>
<organism evidence="2 3">
    <name type="scientific">Egibacter rhizosphaerae</name>
    <dbReference type="NCBI Taxonomy" id="1670831"/>
    <lineage>
        <taxon>Bacteria</taxon>
        <taxon>Bacillati</taxon>
        <taxon>Actinomycetota</taxon>
        <taxon>Nitriliruptoria</taxon>
        <taxon>Egibacterales</taxon>
        <taxon>Egibacteraceae</taxon>
        <taxon>Egibacter</taxon>
    </lineage>
</organism>
<sequence>MPLGPRYVVRISPDDVGRRVSLRVRRPEARQGEPGHTDVLGELRRWDHGELEIARRDGSVAVVAEDDVVAGRTVPPPPPKRR</sequence>
<evidence type="ECO:0000313" key="3">
    <source>
        <dbReference type="Proteomes" id="UP000291469"/>
    </source>
</evidence>
<accession>A0A411YJ53</accession>
<dbReference type="OrthoDB" id="9775595at2"/>
<proteinExistence type="predicted"/>
<dbReference type="RefSeq" id="WP_131156174.1">
    <property type="nucleotide sequence ID" value="NZ_CP036402.1"/>
</dbReference>
<keyword evidence="3" id="KW-1185">Reference proteome</keyword>
<dbReference type="InterPro" id="IPR056934">
    <property type="entry name" value="SH3_Rv0428c"/>
</dbReference>